<dbReference type="Pfam" id="PF00563">
    <property type="entry name" value="EAL"/>
    <property type="match status" value="1"/>
</dbReference>
<reference evidence="2 3" key="1">
    <citation type="submission" date="2020-08" db="EMBL/GenBank/DDBJ databases">
        <title>Genomic Encyclopedia of Type Strains, Phase III (KMG-III): the genomes of soil and plant-associated and newly described type strains.</title>
        <authorList>
            <person name="Whitman W."/>
        </authorList>
    </citation>
    <scope>NUCLEOTIDE SEQUENCE [LARGE SCALE GENOMIC DNA]</scope>
    <source>
        <strain evidence="2 3">CECT 5862</strain>
    </source>
</reference>
<dbReference type="PANTHER" id="PTHR33121:SF79">
    <property type="entry name" value="CYCLIC DI-GMP PHOSPHODIESTERASE PDED-RELATED"/>
    <property type="match status" value="1"/>
</dbReference>
<evidence type="ECO:0000313" key="2">
    <source>
        <dbReference type="EMBL" id="MBB3110650.1"/>
    </source>
</evidence>
<dbReference type="EMBL" id="JACHXK010000005">
    <property type="protein sequence ID" value="MBB3110650.1"/>
    <property type="molecule type" value="Genomic_DNA"/>
</dbReference>
<keyword evidence="3" id="KW-1185">Reference proteome</keyword>
<dbReference type="InterPro" id="IPR050706">
    <property type="entry name" value="Cyclic-di-GMP_PDE-like"/>
</dbReference>
<accession>A0A7W5FMW2</accession>
<dbReference type="AlphaFoldDB" id="A0A7W5FMW2"/>
<dbReference type="PROSITE" id="PS50883">
    <property type="entry name" value="EAL"/>
    <property type="match status" value="1"/>
</dbReference>
<sequence length="123" mass="13934">MQGVDDLGIMLGIDDVGFGYSSLSMLNRFPYRYIKLHRSLVQRIAESKEDYMMIRMLVEMARMLGKDVIAEGVETEEQLTLLQAIGLQEAQGYHLAMPMDAEGITALLAERKKQKRHKPMTSA</sequence>
<name>A0A7W5FMW2_9BACL</name>
<dbReference type="InterPro" id="IPR035919">
    <property type="entry name" value="EAL_sf"/>
</dbReference>
<dbReference type="GO" id="GO:0071111">
    <property type="term" value="F:cyclic-guanylate-specific phosphodiesterase activity"/>
    <property type="evidence" value="ECO:0007669"/>
    <property type="project" value="InterPro"/>
</dbReference>
<dbReference type="SUPFAM" id="SSF141868">
    <property type="entry name" value="EAL domain-like"/>
    <property type="match status" value="1"/>
</dbReference>
<evidence type="ECO:0000313" key="3">
    <source>
        <dbReference type="Proteomes" id="UP000570361"/>
    </source>
</evidence>
<dbReference type="InterPro" id="IPR001633">
    <property type="entry name" value="EAL_dom"/>
</dbReference>
<protein>
    <submittedName>
        <fullName evidence="2">EAL domain-containing protein (Putative c-di-GMP-specific phosphodiesterase class I)</fullName>
    </submittedName>
</protein>
<feature type="domain" description="EAL" evidence="1">
    <location>
        <begin position="1"/>
        <end position="112"/>
    </location>
</feature>
<comment type="caution">
    <text evidence="2">The sequence shown here is derived from an EMBL/GenBank/DDBJ whole genome shotgun (WGS) entry which is preliminary data.</text>
</comment>
<dbReference type="SMART" id="SM00052">
    <property type="entry name" value="EAL"/>
    <property type="match status" value="1"/>
</dbReference>
<gene>
    <name evidence="2" type="ORF">FHS18_002717</name>
</gene>
<proteinExistence type="predicted"/>
<dbReference type="PANTHER" id="PTHR33121">
    <property type="entry name" value="CYCLIC DI-GMP PHOSPHODIESTERASE PDEF"/>
    <property type="match status" value="1"/>
</dbReference>
<dbReference type="CDD" id="cd01948">
    <property type="entry name" value="EAL"/>
    <property type="match status" value="1"/>
</dbReference>
<evidence type="ECO:0000259" key="1">
    <source>
        <dbReference type="PROSITE" id="PS50883"/>
    </source>
</evidence>
<dbReference type="Proteomes" id="UP000570361">
    <property type="component" value="Unassembled WGS sequence"/>
</dbReference>
<organism evidence="2 3">
    <name type="scientific">Paenibacillus phyllosphaerae</name>
    <dbReference type="NCBI Taxonomy" id="274593"/>
    <lineage>
        <taxon>Bacteria</taxon>
        <taxon>Bacillati</taxon>
        <taxon>Bacillota</taxon>
        <taxon>Bacilli</taxon>
        <taxon>Bacillales</taxon>
        <taxon>Paenibacillaceae</taxon>
        <taxon>Paenibacillus</taxon>
    </lineage>
</organism>
<dbReference type="Gene3D" id="3.20.20.450">
    <property type="entry name" value="EAL domain"/>
    <property type="match status" value="1"/>
</dbReference>